<name>A0A7U8GS92_NEPCE</name>
<dbReference type="EMBL" id="AAOW01000011">
    <property type="protein sequence ID" value="EAR61027.1"/>
    <property type="molecule type" value="Genomic_DNA"/>
</dbReference>
<protein>
    <submittedName>
        <fullName evidence="1">Uncharacterized protein</fullName>
    </submittedName>
</protein>
<accession>A0A7U8GS92</accession>
<sequence>MQRLLLVLVIAIAVAASYLYLDQQDKEVSNASNPAPIPPAEQTKAREHINRLTQDSNQPIEISKADNFVTADQLLKLPENKIETAAALVTETQAELQESPPEQPTSTIAVNPLGNVIGGAKEKRIVTDTVTQPLVMSGQIKLQELLDDPDESAQKVYFIHAVNEGDDEGLWGIIQHGLMRTFTSGLSLPGLDKTVYVDIPKEADERLDDKRSSFLGQVLKNKVDQTYIYNYQKGILGDNPDLIQPGQQLVIVTFTEQELIGIYHHFVNL</sequence>
<organism evidence="1 2">
    <name type="scientific">Neptuniibacter caesariensis</name>
    <dbReference type="NCBI Taxonomy" id="207954"/>
    <lineage>
        <taxon>Bacteria</taxon>
        <taxon>Pseudomonadati</taxon>
        <taxon>Pseudomonadota</taxon>
        <taxon>Gammaproteobacteria</taxon>
        <taxon>Oceanospirillales</taxon>
        <taxon>Oceanospirillaceae</taxon>
        <taxon>Neptuniibacter</taxon>
    </lineage>
</organism>
<evidence type="ECO:0000313" key="2">
    <source>
        <dbReference type="Proteomes" id="UP000002171"/>
    </source>
</evidence>
<dbReference type="RefSeq" id="WP_007022303.1">
    <property type="nucleotide sequence ID" value="NZ_CH724127.1"/>
</dbReference>
<evidence type="ECO:0000313" key="1">
    <source>
        <dbReference type="EMBL" id="EAR61027.1"/>
    </source>
</evidence>
<dbReference type="Proteomes" id="UP000002171">
    <property type="component" value="Unassembled WGS sequence"/>
</dbReference>
<dbReference type="OrthoDB" id="6117412at2"/>
<dbReference type="AlphaFoldDB" id="A0A7U8GS92"/>
<reference evidence="1 2" key="1">
    <citation type="submission" date="2006-02" db="EMBL/GenBank/DDBJ databases">
        <authorList>
            <person name="Pinhassi J."/>
            <person name="Pedros-Alio C."/>
            <person name="Ferriera S."/>
            <person name="Johnson J."/>
            <person name="Kravitz S."/>
            <person name="Halpern A."/>
            <person name="Remington K."/>
            <person name="Beeson K."/>
            <person name="Tran B."/>
            <person name="Rogers Y.-H."/>
            <person name="Friedman R."/>
            <person name="Venter J.C."/>
        </authorList>
    </citation>
    <scope>NUCLEOTIDE SEQUENCE [LARGE SCALE GENOMIC DNA]</scope>
    <source>
        <strain evidence="1 2">MED92</strain>
    </source>
</reference>
<keyword evidence="2" id="KW-1185">Reference proteome</keyword>
<proteinExistence type="predicted"/>
<gene>
    <name evidence="1" type="ORF">MED92_01419</name>
</gene>
<comment type="caution">
    <text evidence="1">The sequence shown here is derived from an EMBL/GenBank/DDBJ whole genome shotgun (WGS) entry which is preliminary data.</text>
</comment>